<evidence type="ECO:0000256" key="12">
    <source>
        <dbReference type="SAM" id="MobiDB-lite"/>
    </source>
</evidence>
<dbReference type="Pfam" id="PF26200">
    <property type="entry name" value="Rcat_RNF216"/>
    <property type="match status" value="2"/>
</dbReference>
<dbReference type="InterPro" id="IPR017907">
    <property type="entry name" value="Znf_RING_CS"/>
</dbReference>
<evidence type="ECO:0000256" key="5">
    <source>
        <dbReference type="ARBA" id="ARBA00012251"/>
    </source>
</evidence>
<dbReference type="Gene3D" id="3.30.40.10">
    <property type="entry name" value="Zinc/RING finger domain, C3HC4 (zinc finger)"/>
    <property type="match status" value="2"/>
</dbReference>
<feature type="domain" description="RING-type" evidence="14">
    <location>
        <begin position="227"/>
        <end position="454"/>
    </location>
</feature>
<accession>A0A0D9VJR8</accession>
<dbReference type="Proteomes" id="UP000032180">
    <property type="component" value="Chromosome 2"/>
</dbReference>
<reference evidence="16" key="2">
    <citation type="submission" date="2013-12" db="EMBL/GenBank/DDBJ databases">
        <authorList>
            <person name="Yu Y."/>
            <person name="Lee S."/>
            <person name="de Baynast K."/>
            <person name="Wissotski M."/>
            <person name="Liu L."/>
            <person name="Talag J."/>
            <person name="Goicoechea J."/>
            <person name="Angelova A."/>
            <person name="Jetty R."/>
            <person name="Kudrna D."/>
            <person name="Golser W."/>
            <person name="Rivera L."/>
            <person name="Zhang J."/>
            <person name="Wing R."/>
        </authorList>
    </citation>
    <scope>NUCLEOTIDE SEQUENCE</scope>
</reference>
<dbReference type="GO" id="GO:0061630">
    <property type="term" value="F:ubiquitin protein ligase activity"/>
    <property type="evidence" value="ECO:0007669"/>
    <property type="project" value="UniProtKB-EC"/>
</dbReference>
<dbReference type="SMART" id="SM00591">
    <property type="entry name" value="RWD"/>
    <property type="match status" value="1"/>
</dbReference>
<evidence type="ECO:0000256" key="11">
    <source>
        <dbReference type="ARBA" id="ARBA00022833"/>
    </source>
</evidence>
<feature type="domain" description="RWD" evidence="13">
    <location>
        <begin position="54"/>
        <end position="188"/>
    </location>
</feature>
<dbReference type="SUPFAM" id="SSF54495">
    <property type="entry name" value="UBC-like"/>
    <property type="match status" value="1"/>
</dbReference>
<evidence type="ECO:0000256" key="2">
    <source>
        <dbReference type="ARBA" id="ARBA00001947"/>
    </source>
</evidence>
<dbReference type="InterPro" id="IPR013083">
    <property type="entry name" value="Znf_RING/FYVE/PHD"/>
</dbReference>
<dbReference type="Gramene" id="LPERR02G23390.1">
    <property type="protein sequence ID" value="LPERR02G23390.1"/>
    <property type="gene ID" value="LPERR02G23390"/>
</dbReference>
<keyword evidence="16" id="KW-1185">Reference proteome</keyword>
<keyword evidence="6" id="KW-0808">Transferase</keyword>
<dbReference type="STRING" id="77586.A0A0D9VJR8"/>
<comment type="similarity">
    <text evidence="4">Belongs to the RBR family. Ariadne subfamily.</text>
</comment>
<dbReference type="SMART" id="SM00647">
    <property type="entry name" value="IBR"/>
    <property type="match status" value="4"/>
</dbReference>
<reference evidence="15 16" key="1">
    <citation type="submission" date="2012-08" db="EMBL/GenBank/DDBJ databases">
        <title>Oryza genome evolution.</title>
        <authorList>
            <person name="Wing R.A."/>
        </authorList>
    </citation>
    <scope>NUCLEOTIDE SEQUENCE</scope>
</reference>
<feature type="region of interest" description="Disordered" evidence="12">
    <location>
        <begin position="1"/>
        <end position="20"/>
    </location>
</feature>
<feature type="domain" description="RING-type" evidence="14">
    <location>
        <begin position="654"/>
        <end position="883"/>
    </location>
</feature>
<keyword evidence="7" id="KW-0479">Metal-binding</keyword>
<keyword evidence="9" id="KW-0863">Zinc-finger</keyword>
<name>A0A0D9VJR8_9ORYZ</name>
<organism evidence="15 16">
    <name type="scientific">Leersia perrieri</name>
    <dbReference type="NCBI Taxonomy" id="77586"/>
    <lineage>
        <taxon>Eukaryota</taxon>
        <taxon>Viridiplantae</taxon>
        <taxon>Streptophyta</taxon>
        <taxon>Embryophyta</taxon>
        <taxon>Tracheophyta</taxon>
        <taxon>Spermatophyta</taxon>
        <taxon>Magnoliopsida</taxon>
        <taxon>Liliopsida</taxon>
        <taxon>Poales</taxon>
        <taxon>Poaceae</taxon>
        <taxon>BOP clade</taxon>
        <taxon>Oryzoideae</taxon>
        <taxon>Oryzeae</taxon>
        <taxon>Oryzinae</taxon>
        <taxon>Leersia</taxon>
    </lineage>
</organism>
<dbReference type="SUPFAM" id="SSF57850">
    <property type="entry name" value="RING/U-box"/>
    <property type="match status" value="8"/>
</dbReference>
<evidence type="ECO:0000256" key="6">
    <source>
        <dbReference type="ARBA" id="ARBA00022679"/>
    </source>
</evidence>
<dbReference type="PROSITE" id="PS50908">
    <property type="entry name" value="RWD"/>
    <property type="match status" value="1"/>
</dbReference>
<dbReference type="PANTHER" id="PTHR11685">
    <property type="entry name" value="RBR FAMILY RING FINGER AND IBR DOMAIN-CONTAINING"/>
    <property type="match status" value="1"/>
</dbReference>
<dbReference type="InterPro" id="IPR031127">
    <property type="entry name" value="E3_UB_ligase_RBR"/>
</dbReference>
<comment type="function">
    <text evidence="3">Might act as an E3 ubiquitin-protein ligase, or as part of E3 complex, which accepts ubiquitin from specific E2 ubiquitin-conjugating enzymes and then transfers it to substrates.</text>
</comment>
<dbReference type="InterPro" id="IPR006575">
    <property type="entry name" value="RWD_dom"/>
</dbReference>
<protein>
    <recommendedName>
        <fullName evidence="5">RBR-type E3 ubiquitin transferase</fullName>
        <ecNumber evidence="5">2.3.2.31</ecNumber>
    </recommendedName>
</protein>
<dbReference type="Gene3D" id="1.20.120.1750">
    <property type="match status" value="2"/>
</dbReference>
<evidence type="ECO:0000259" key="14">
    <source>
        <dbReference type="PROSITE" id="PS51873"/>
    </source>
</evidence>
<dbReference type="GO" id="GO:0016567">
    <property type="term" value="P:protein ubiquitination"/>
    <property type="evidence" value="ECO:0007669"/>
    <property type="project" value="InterPro"/>
</dbReference>
<dbReference type="PROSITE" id="PS51873">
    <property type="entry name" value="TRIAD"/>
    <property type="match status" value="2"/>
</dbReference>
<evidence type="ECO:0000259" key="13">
    <source>
        <dbReference type="PROSITE" id="PS50908"/>
    </source>
</evidence>
<evidence type="ECO:0000256" key="7">
    <source>
        <dbReference type="ARBA" id="ARBA00022723"/>
    </source>
</evidence>
<dbReference type="SMART" id="SM00184">
    <property type="entry name" value="RING"/>
    <property type="match status" value="3"/>
</dbReference>
<dbReference type="InterPro" id="IPR001841">
    <property type="entry name" value="Znf_RING"/>
</dbReference>
<evidence type="ECO:0000256" key="3">
    <source>
        <dbReference type="ARBA" id="ARBA00003976"/>
    </source>
</evidence>
<dbReference type="GO" id="GO:0008270">
    <property type="term" value="F:zinc ion binding"/>
    <property type="evidence" value="ECO:0007669"/>
    <property type="project" value="UniProtKB-KW"/>
</dbReference>
<evidence type="ECO:0000256" key="1">
    <source>
        <dbReference type="ARBA" id="ARBA00001798"/>
    </source>
</evidence>
<evidence type="ECO:0000256" key="9">
    <source>
        <dbReference type="ARBA" id="ARBA00022771"/>
    </source>
</evidence>
<evidence type="ECO:0000256" key="10">
    <source>
        <dbReference type="ARBA" id="ARBA00022786"/>
    </source>
</evidence>
<dbReference type="InterPro" id="IPR044066">
    <property type="entry name" value="TRIAD_supradom"/>
</dbReference>
<dbReference type="EnsemblPlants" id="LPERR02G23390.1">
    <property type="protein sequence ID" value="LPERR02G23390.1"/>
    <property type="gene ID" value="LPERR02G23390"/>
</dbReference>
<feature type="compositionally biased region" description="Low complexity" evidence="12">
    <location>
        <begin position="1"/>
        <end position="12"/>
    </location>
</feature>
<comment type="catalytic activity">
    <reaction evidence="1">
        <text>[E2 ubiquitin-conjugating enzyme]-S-ubiquitinyl-L-cysteine + [acceptor protein]-L-lysine = [E2 ubiquitin-conjugating enzyme]-L-cysteine + [acceptor protein]-N(6)-ubiquitinyl-L-lysine.</text>
        <dbReference type="EC" id="2.3.2.31"/>
    </reaction>
</comment>
<evidence type="ECO:0000256" key="4">
    <source>
        <dbReference type="ARBA" id="ARBA00005884"/>
    </source>
</evidence>
<dbReference type="Gene3D" id="3.10.110.10">
    <property type="entry name" value="Ubiquitin Conjugating Enzyme"/>
    <property type="match status" value="1"/>
</dbReference>
<dbReference type="PROSITE" id="PS00518">
    <property type="entry name" value="ZF_RING_1"/>
    <property type="match status" value="1"/>
</dbReference>
<sequence length="961" mass="108119">MSREASSSSSPAEEADTVHWDAREAAAARLEKMVRGEDELSEEQIQANNKIQEDELLALQAIYGMIWFSSTTMMAFISLHYQLSGDVRVYLNVCFNGKTETGADDESDRLLYACNLQHLPPVVLTCLLPRSYPSHRAPYFVVAAKWLDEPEVSSFCSVLDEIWAEQQPAGQEVVYRWVDWLSTSSWSCIASDDQIVLGPDADSAGGDDRAIGRSRCFDSIIPLIQPKRDHMKVLLKASMSEETSSKLPCGHSFCVKCMETQCVIHVKEGSVTSLTCPDTSCRRPLPSAVMRGLLSDGDYARWESLVLRRMLDTMPDVVYCPRCSAACVAADDDAQCSGCFFTFCAVCRERRHVDGTCVPPIQQLDILLERQMEKRPSAAAAADRLSEQRRMEELLSLREVIRTSRQCPSCKMAVSKTMGCNKMVCTNCGRPFCYRCCKPISGYDHFGRECNLFDRISKRWLPGQPAWVNLDYDFDEIAETSAWVRAIRYPCPICGAKRTKSGNNDLLLCRVCRTQYCALCSKKSSERSGMRARPPLCAEEGGDELREAIREERRQASRAEGNSNLTQSISSLEDEGQVSSCSPVATVEITEMSRELSSSSVLAEEADAGHWDAREETAARLEKMVYGENELSEEQIQANDQIQEDEDAMEWRRKNYDVSSSASYIPSAKAPEQPLGRPHSSCVKCMETQCGIHVREGSLTRLTCADTSCRRLLPPAVLRGLLDDCDYARWESLVLRRMLDTMPDVVYCPRCSAACITAGDDAQCSGCFFTFCAVCRERRHVGDSCVDPNQKLNILLERQKEERPADSHMLAEKRKIEELLSLREVIRSSRQCPSCKMAVSKKDGCNKMVCGNCGQFLCFRCGKAIGGYDHFNGKCGLFDSRWVSGQPEWMNLGYDYDEIMEVTRRPPAWIRSVRYPCPSCCAKRTKSGNNDLLVCRRCRTQYCARCSKRVWIVAEHYEQIH</sequence>
<dbReference type="eggNOG" id="KOG1814">
    <property type="taxonomic scope" value="Eukaryota"/>
</dbReference>
<dbReference type="Pfam" id="PF05773">
    <property type="entry name" value="RWD"/>
    <property type="match status" value="1"/>
</dbReference>
<reference evidence="15" key="3">
    <citation type="submission" date="2015-04" db="UniProtKB">
        <authorList>
            <consortium name="EnsemblPlants"/>
        </authorList>
    </citation>
    <scope>IDENTIFICATION</scope>
</reference>
<proteinExistence type="inferred from homology"/>
<evidence type="ECO:0000313" key="15">
    <source>
        <dbReference type="EnsemblPlants" id="LPERR02G23390.1"/>
    </source>
</evidence>
<feature type="compositionally biased region" description="Polar residues" evidence="12">
    <location>
        <begin position="560"/>
        <end position="577"/>
    </location>
</feature>
<dbReference type="CDD" id="cd23821">
    <property type="entry name" value="RWD_IMPACT"/>
    <property type="match status" value="1"/>
</dbReference>
<keyword evidence="8" id="KW-0677">Repeat</keyword>
<dbReference type="HOGENOM" id="CLU_315091_0_0_1"/>
<dbReference type="AlphaFoldDB" id="A0A0D9VJR8"/>
<keyword evidence="10" id="KW-0833">Ubl conjugation pathway</keyword>
<dbReference type="Pfam" id="PF01485">
    <property type="entry name" value="IBR"/>
    <property type="match status" value="2"/>
</dbReference>
<feature type="region of interest" description="Disordered" evidence="12">
    <location>
        <begin position="553"/>
        <end position="577"/>
    </location>
</feature>
<dbReference type="EC" id="2.3.2.31" evidence="5"/>
<evidence type="ECO:0000256" key="8">
    <source>
        <dbReference type="ARBA" id="ARBA00022737"/>
    </source>
</evidence>
<dbReference type="InterPro" id="IPR002867">
    <property type="entry name" value="IBR_dom"/>
</dbReference>
<dbReference type="InterPro" id="IPR016135">
    <property type="entry name" value="UBQ-conjugating_enzyme/RWD"/>
</dbReference>
<evidence type="ECO:0000313" key="16">
    <source>
        <dbReference type="Proteomes" id="UP000032180"/>
    </source>
</evidence>
<keyword evidence="11" id="KW-0862">Zinc</keyword>
<dbReference type="CDD" id="cd20341">
    <property type="entry name" value="BRcat_RBR_RNF14"/>
    <property type="match status" value="1"/>
</dbReference>
<comment type="cofactor">
    <cofactor evidence="2">
        <name>Zn(2+)</name>
        <dbReference type="ChEBI" id="CHEBI:29105"/>
    </cofactor>
</comment>